<reference evidence="1 2" key="1">
    <citation type="submission" date="2014-03" db="EMBL/GenBank/DDBJ databases">
        <title>Genomics of Bifidobacteria.</title>
        <authorList>
            <person name="Ventura M."/>
            <person name="Milani C."/>
            <person name="Lugli G.A."/>
        </authorList>
    </citation>
    <scope>NUCLEOTIDE SEQUENCE [LARGE SCALE GENOMIC DNA]</scope>
    <source>
        <strain evidence="1 2">DSM 22767</strain>
    </source>
</reference>
<organism evidence="1 2">
    <name type="scientific">Bifidobacterium bohemicum DSM 22767</name>
    <dbReference type="NCBI Taxonomy" id="1437606"/>
    <lineage>
        <taxon>Bacteria</taxon>
        <taxon>Bacillati</taxon>
        <taxon>Actinomycetota</taxon>
        <taxon>Actinomycetes</taxon>
        <taxon>Bifidobacteriales</taxon>
        <taxon>Bifidobacteriaceae</taxon>
        <taxon>Bifidobacterium</taxon>
    </lineage>
</organism>
<name>A0A086ZGI4_9BIFI</name>
<evidence type="ECO:0000313" key="2">
    <source>
        <dbReference type="Proteomes" id="UP000029096"/>
    </source>
</evidence>
<comment type="caution">
    <text evidence="1">The sequence shown here is derived from an EMBL/GenBank/DDBJ whole genome shotgun (WGS) entry which is preliminary data.</text>
</comment>
<dbReference type="Proteomes" id="UP000029096">
    <property type="component" value="Unassembled WGS sequence"/>
</dbReference>
<proteinExistence type="predicted"/>
<accession>A0A086ZGI4</accession>
<keyword evidence="2" id="KW-1185">Reference proteome</keyword>
<gene>
    <name evidence="1" type="ORF">BBOH_0953</name>
</gene>
<dbReference type="AlphaFoldDB" id="A0A086ZGI4"/>
<dbReference type="STRING" id="1437606.BBOH_0953"/>
<protein>
    <submittedName>
        <fullName evidence="1">Uncharacterized protein</fullName>
    </submittedName>
</protein>
<sequence length="86" mass="8863">MASPRKQSTATGVSVVHQSASVVAPAFQGGVASASGDVAMLPVDVKKSEPHMLAIADISQTYASSDYQVGHSGINDDSSAQVPWNY</sequence>
<evidence type="ECO:0000313" key="1">
    <source>
        <dbReference type="EMBL" id="KFI45634.1"/>
    </source>
</evidence>
<dbReference type="EMBL" id="JGYP01000002">
    <property type="protein sequence ID" value="KFI45634.1"/>
    <property type="molecule type" value="Genomic_DNA"/>
</dbReference>